<evidence type="ECO:0000256" key="1">
    <source>
        <dbReference type="SAM" id="Coils"/>
    </source>
</evidence>
<protein>
    <submittedName>
        <fullName evidence="3">Uncharacterized protein</fullName>
    </submittedName>
</protein>
<dbReference type="Proteomes" id="UP000176988">
    <property type="component" value="Unassembled WGS sequence"/>
</dbReference>
<name>A0A1F7WDS7_9BACT</name>
<gene>
    <name evidence="3" type="ORF">A2480_03030</name>
</gene>
<dbReference type="AlphaFoldDB" id="A0A1F7WDS7"/>
<comment type="caution">
    <text evidence="3">The sequence shown here is derived from an EMBL/GenBank/DDBJ whole genome shotgun (WGS) entry which is preliminary data.</text>
</comment>
<evidence type="ECO:0000313" key="4">
    <source>
        <dbReference type="Proteomes" id="UP000176988"/>
    </source>
</evidence>
<dbReference type="EMBL" id="MGFG01000020">
    <property type="protein sequence ID" value="OGM00972.1"/>
    <property type="molecule type" value="Genomic_DNA"/>
</dbReference>
<feature type="region of interest" description="Disordered" evidence="2">
    <location>
        <begin position="343"/>
        <end position="377"/>
    </location>
</feature>
<accession>A0A1F7WDS7</accession>
<sequence length="377" mass="41100">MVTVRMGRTGKAANGGGREEMTTIISWNDGLGHRSLRPWLLLITEDERVLPFKGQDIERVAVVRGHDYQKNGKWSSTTYRIETARGVRAVSGRDGWETGRFVEGLCDAVRFGRPVDTWADVANALEISVPSAMTFLRSWRPKAAAALDEVDRKLDELDEAADEAEADRDNETVVVSFGSPTRRQCKEGFWTSPKGIQGHGGELRLLDPSRDWEKDNVTVVGMLGTVLAVSHASGHGGGYVSVTVSVVPGTETEVPAFESDRDRAARESGLPEGLFLAFDGDVERVRAFMGKVERLDVSRLDEHEMSCGRARKKAEVVRVSGDPDFFLGADPLGVCWYIEEAGTGGAVSPPAPKPEKEDAPSGSATLVDLMGKFNSHR</sequence>
<evidence type="ECO:0000313" key="3">
    <source>
        <dbReference type="EMBL" id="OGM00972.1"/>
    </source>
</evidence>
<feature type="coiled-coil region" evidence="1">
    <location>
        <begin position="143"/>
        <end position="174"/>
    </location>
</feature>
<reference evidence="3 4" key="1">
    <citation type="journal article" date="2016" name="Nat. Commun.">
        <title>Thousands of microbial genomes shed light on interconnected biogeochemical processes in an aquifer system.</title>
        <authorList>
            <person name="Anantharaman K."/>
            <person name="Brown C.T."/>
            <person name="Hug L.A."/>
            <person name="Sharon I."/>
            <person name="Castelle C.J."/>
            <person name="Probst A.J."/>
            <person name="Thomas B.C."/>
            <person name="Singh A."/>
            <person name="Wilkins M.J."/>
            <person name="Karaoz U."/>
            <person name="Brodie E.L."/>
            <person name="Williams K.H."/>
            <person name="Hubbard S.S."/>
            <person name="Banfield J.F."/>
        </authorList>
    </citation>
    <scope>NUCLEOTIDE SEQUENCE [LARGE SCALE GENOMIC DNA]</scope>
</reference>
<evidence type="ECO:0000256" key="2">
    <source>
        <dbReference type="SAM" id="MobiDB-lite"/>
    </source>
</evidence>
<keyword evidence="1" id="KW-0175">Coiled coil</keyword>
<proteinExistence type="predicted"/>
<organism evidence="3 4">
    <name type="scientific">Candidatus Uhrbacteria bacterium RIFOXYC2_FULL_47_19</name>
    <dbReference type="NCBI Taxonomy" id="1802424"/>
    <lineage>
        <taxon>Bacteria</taxon>
        <taxon>Candidatus Uhriibacteriota</taxon>
    </lineage>
</organism>